<dbReference type="Gene3D" id="3.40.50.2300">
    <property type="match status" value="2"/>
</dbReference>
<dbReference type="PROSITE" id="PS50932">
    <property type="entry name" value="HTH_LACI_2"/>
    <property type="match status" value="1"/>
</dbReference>
<dbReference type="RefSeq" id="WP_277563654.1">
    <property type="nucleotide sequence ID" value="NZ_JAPDHZ010000002.1"/>
</dbReference>
<organism evidence="6 7">
    <name type="scientific">Cohnella ginsengisoli</name>
    <dbReference type="NCBI Taxonomy" id="425004"/>
    <lineage>
        <taxon>Bacteria</taxon>
        <taxon>Bacillati</taxon>
        <taxon>Bacillota</taxon>
        <taxon>Bacilli</taxon>
        <taxon>Bacillales</taxon>
        <taxon>Paenibacillaceae</taxon>
        <taxon>Cohnella</taxon>
    </lineage>
</organism>
<dbReference type="InterPro" id="IPR000843">
    <property type="entry name" value="HTH_LacI"/>
</dbReference>
<dbReference type="AlphaFoldDB" id="A0A9X4KCZ7"/>
<evidence type="ECO:0000259" key="5">
    <source>
        <dbReference type="PROSITE" id="PS50932"/>
    </source>
</evidence>
<reference evidence="6 7" key="1">
    <citation type="submission" date="2022-10" db="EMBL/GenBank/DDBJ databases">
        <title>Comparative genomic analysis of Cohnella hashimotonis sp. nov., isolated from the International Space Station.</title>
        <authorList>
            <person name="Simpson A."/>
            <person name="Venkateswaran K."/>
        </authorList>
    </citation>
    <scope>NUCLEOTIDE SEQUENCE [LARGE SCALE GENOMIC DNA]</scope>
    <source>
        <strain evidence="6 7">DSM 18997</strain>
    </source>
</reference>
<dbReference type="Gene3D" id="1.10.260.40">
    <property type="entry name" value="lambda repressor-like DNA-binding domains"/>
    <property type="match status" value="1"/>
</dbReference>
<keyword evidence="2" id="KW-0238">DNA-binding</keyword>
<dbReference type="PRINTS" id="PR00036">
    <property type="entry name" value="HTHLACI"/>
</dbReference>
<dbReference type="GO" id="GO:0003700">
    <property type="term" value="F:DNA-binding transcription factor activity"/>
    <property type="evidence" value="ECO:0007669"/>
    <property type="project" value="TreeGrafter"/>
</dbReference>
<dbReference type="InterPro" id="IPR028082">
    <property type="entry name" value="Peripla_BP_I"/>
</dbReference>
<evidence type="ECO:0000256" key="1">
    <source>
        <dbReference type="ARBA" id="ARBA00023015"/>
    </source>
</evidence>
<proteinExistence type="predicted"/>
<feature type="compositionally biased region" description="Basic and acidic residues" evidence="4">
    <location>
        <begin position="331"/>
        <end position="345"/>
    </location>
</feature>
<keyword evidence="1" id="KW-0805">Transcription regulation</keyword>
<evidence type="ECO:0000313" key="6">
    <source>
        <dbReference type="EMBL" id="MDG0789747.1"/>
    </source>
</evidence>
<feature type="domain" description="HTH lacI-type" evidence="5">
    <location>
        <begin position="3"/>
        <end position="57"/>
    </location>
</feature>
<dbReference type="PANTHER" id="PTHR30146:SF147">
    <property type="entry name" value="HTH-TYPE TRANSCRIPTIONAL REGULATOR DEGA"/>
    <property type="match status" value="1"/>
</dbReference>
<dbReference type="InterPro" id="IPR010982">
    <property type="entry name" value="Lambda_DNA-bd_dom_sf"/>
</dbReference>
<dbReference type="SUPFAM" id="SSF53822">
    <property type="entry name" value="Periplasmic binding protein-like I"/>
    <property type="match status" value="1"/>
</dbReference>
<feature type="region of interest" description="Disordered" evidence="4">
    <location>
        <begin position="326"/>
        <end position="345"/>
    </location>
</feature>
<protein>
    <submittedName>
        <fullName evidence="6">LacI family transcriptional regulator</fullName>
    </submittedName>
</protein>
<dbReference type="PANTHER" id="PTHR30146">
    <property type="entry name" value="LACI-RELATED TRANSCRIPTIONAL REPRESSOR"/>
    <property type="match status" value="1"/>
</dbReference>
<evidence type="ECO:0000256" key="4">
    <source>
        <dbReference type="SAM" id="MobiDB-lite"/>
    </source>
</evidence>
<gene>
    <name evidence="6" type="ORF">OMP38_01960</name>
</gene>
<dbReference type="SMART" id="SM00354">
    <property type="entry name" value="HTH_LACI"/>
    <property type="match status" value="1"/>
</dbReference>
<dbReference type="PROSITE" id="PS00356">
    <property type="entry name" value="HTH_LACI_1"/>
    <property type="match status" value="1"/>
</dbReference>
<dbReference type="Pfam" id="PF13377">
    <property type="entry name" value="Peripla_BP_3"/>
    <property type="match status" value="1"/>
</dbReference>
<sequence>MKPTIYDIARAAGVSTATVSKVMNNKGKISEKTRSKIKRIMQEQRYEPSVMASAMKGKGTRTIAFIIPDIDNPIYAEYLKRIEACGHELGYTIVMATTERDPEKEERHLSLLRSKVDGYIIAARFSNLGLLKALIEDGVPIALFSHERDELSVDSVTVDDYLGGYRATEYLIELGHARIGMVGEDTISSQERIRGYRQALRDSGIKTEESLIRVGGHTIDGAAEQAGHLLERADRPTAIFGYNDICAVGAMLAARARGIRMPDELSVIGFDDTMLCHIVEPKLSSVSMPTQEMGDQVVNLLIRRIEDADMPKQRLRLLPELALRGSTSRPGGDEAIERSGRPAGL</sequence>
<dbReference type="Proteomes" id="UP001153387">
    <property type="component" value="Unassembled WGS sequence"/>
</dbReference>
<dbReference type="Pfam" id="PF00356">
    <property type="entry name" value="LacI"/>
    <property type="match status" value="1"/>
</dbReference>
<dbReference type="CDD" id="cd06267">
    <property type="entry name" value="PBP1_LacI_sugar_binding-like"/>
    <property type="match status" value="1"/>
</dbReference>
<keyword evidence="3" id="KW-0804">Transcription</keyword>
<dbReference type="InterPro" id="IPR046335">
    <property type="entry name" value="LacI/GalR-like_sensor"/>
</dbReference>
<evidence type="ECO:0000313" key="7">
    <source>
        <dbReference type="Proteomes" id="UP001153387"/>
    </source>
</evidence>
<dbReference type="CDD" id="cd01392">
    <property type="entry name" value="HTH_LacI"/>
    <property type="match status" value="1"/>
</dbReference>
<dbReference type="GO" id="GO:0000976">
    <property type="term" value="F:transcription cis-regulatory region binding"/>
    <property type="evidence" value="ECO:0007669"/>
    <property type="project" value="TreeGrafter"/>
</dbReference>
<name>A0A9X4KCZ7_9BACL</name>
<dbReference type="EMBL" id="JAPDHZ010000002">
    <property type="protein sequence ID" value="MDG0789747.1"/>
    <property type="molecule type" value="Genomic_DNA"/>
</dbReference>
<evidence type="ECO:0000256" key="3">
    <source>
        <dbReference type="ARBA" id="ARBA00023163"/>
    </source>
</evidence>
<accession>A0A9X4KCZ7</accession>
<keyword evidence="7" id="KW-1185">Reference proteome</keyword>
<dbReference type="SUPFAM" id="SSF47413">
    <property type="entry name" value="lambda repressor-like DNA-binding domains"/>
    <property type="match status" value="1"/>
</dbReference>
<evidence type="ECO:0000256" key="2">
    <source>
        <dbReference type="ARBA" id="ARBA00023125"/>
    </source>
</evidence>
<comment type="caution">
    <text evidence="6">The sequence shown here is derived from an EMBL/GenBank/DDBJ whole genome shotgun (WGS) entry which is preliminary data.</text>
</comment>